<protein>
    <submittedName>
        <fullName evidence="2">Uncharacterized protein</fullName>
    </submittedName>
</protein>
<dbReference type="EMBL" id="AHYU01000057">
    <property type="protein sequence ID" value="EOT28150.1"/>
    <property type="molecule type" value="Genomic_DNA"/>
</dbReference>
<name>A0ABN0KKX2_9ENTE</name>
<feature type="region of interest" description="Disordered" evidence="1">
    <location>
        <begin position="33"/>
        <end position="55"/>
    </location>
</feature>
<evidence type="ECO:0000256" key="1">
    <source>
        <dbReference type="SAM" id="MobiDB-lite"/>
    </source>
</evidence>
<proteinExistence type="predicted"/>
<accession>A0ABN0KKX2</accession>
<dbReference type="Proteomes" id="UP000014210">
    <property type="component" value="Unassembled WGS sequence"/>
</dbReference>
<gene>
    <name evidence="2" type="ORF">OMS_02744</name>
</gene>
<evidence type="ECO:0000313" key="2">
    <source>
        <dbReference type="EMBL" id="EOT28150.1"/>
    </source>
</evidence>
<feature type="compositionally biased region" description="Basic residues" evidence="1">
    <location>
        <begin position="33"/>
        <end position="46"/>
    </location>
</feature>
<comment type="caution">
    <text evidence="2">The sequence shown here is derived from an EMBL/GenBank/DDBJ whole genome shotgun (WGS) entry which is preliminary data.</text>
</comment>
<sequence length="55" mass="6584">MPDLNEQENQKGNEKKTIRSLIAWRQQRTLHPPKKKKMFQKMRKSPLVKANIARL</sequence>
<evidence type="ECO:0000313" key="3">
    <source>
        <dbReference type="Proteomes" id="UP000014210"/>
    </source>
</evidence>
<reference evidence="2 3" key="1">
    <citation type="submission" date="2013-03" db="EMBL/GenBank/DDBJ databases">
        <title>The Genome Sequence of Enterococcus durans ATCC_6056 (Illumina only assembly).</title>
        <authorList>
            <consortium name="The Broad Institute Genomics Platform"/>
            <consortium name="The Broad Institute Genome Sequencing Center for Infectious Disease"/>
            <person name="Earl A."/>
            <person name="Russ C."/>
            <person name="Gilmore M."/>
            <person name="Surin D."/>
            <person name="Walker B."/>
            <person name="Young S."/>
            <person name="Zeng Q."/>
            <person name="Gargeya S."/>
            <person name="Fitzgerald M."/>
            <person name="Haas B."/>
            <person name="Abouelleil A."/>
            <person name="Allen A.W."/>
            <person name="Alvarado L."/>
            <person name="Arachchi H.M."/>
            <person name="Berlin A.M."/>
            <person name="Chapman S.B."/>
            <person name="Gainer-Dewar J."/>
            <person name="Goldberg J."/>
            <person name="Griggs A."/>
            <person name="Gujja S."/>
            <person name="Hansen M."/>
            <person name="Howarth C."/>
            <person name="Imamovic A."/>
            <person name="Ireland A."/>
            <person name="Larimer J."/>
            <person name="McCowan C."/>
            <person name="Murphy C."/>
            <person name="Pearson M."/>
            <person name="Poon T.W."/>
            <person name="Priest M."/>
            <person name="Roberts A."/>
            <person name="Saif S."/>
            <person name="Shea T."/>
            <person name="Sisk P."/>
            <person name="Sykes S."/>
            <person name="Wortman J."/>
            <person name="Nusbaum C."/>
            <person name="Birren B."/>
        </authorList>
    </citation>
    <scope>NUCLEOTIDE SEQUENCE [LARGE SCALE GENOMIC DNA]</scope>
    <source>
        <strain evidence="2 3">ATCC 6056</strain>
    </source>
</reference>
<organism evidence="2 3">
    <name type="scientific">Enterococcus durans ATCC 6056</name>
    <dbReference type="NCBI Taxonomy" id="1140001"/>
    <lineage>
        <taxon>Bacteria</taxon>
        <taxon>Bacillati</taxon>
        <taxon>Bacillota</taxon>
        <taxon>Bacilli</taxon>
        <taxon>Lactobacillales</taxon>
        <taxon>Enterococcaceae</taxon>
        <taxon>Enterococcus</taxon>
    </lineage>
</organism>
<keyword evidence="3" id="KW-1185">Reference proteome</keyword>